<comment type="caution">
    <text evidence="2">The sequence shown here is derived from an EMBL/GenBank/DDBJ whole genome shotgun (WGS) entry which is preliminary data.</text>
</comment>
<feature type="region of interest" description="Disordered" evidence="1">
    <location>
        <begin position="47"/>
        <end position="133"/>
    </location>
</feature>
<accession>A0AA87ZB07</accession>
<keyword evidence="3" id="KW-1185">Reference proteome</keyword>
<evidence type="ECO:0000313" key="3">
    <source>
        <dbReference type="Proteomes" id="UP001187192"/>
    </source>
</evidence>
<dbReference type="AlphaFoldDB" id="A0AA87ZB07"/>
<sequence length="133" mass="13336">MWGKGGGQPKSGAWVAWGEVLGRSSPSGRGRSGEGFIVGGFRGPDLAWRGSSSGEWGPASRAGGACVVGQGGTWVSEGPRSPTWEALGRREGSLSDEGGLGSPEGSSSGGGHLSRGAPPRRPRPPRGGWAGPS</sequence>
<organism evidence="2 3">
    <name type="scientific">Ficus carica</name>
    <name type="common">Common fig</name>
    <dbReference type="NCBI Taxonomy" id="3494"/>
    <lineage>
        <taxon>Eukaryota</taxon>
        <taxon>Viridiplantae</taxon>
        <taxon>Streptophyta</taxon>
        <taxon>Embryophyta</taxon>
        <taxon>Tracheophyta</taxon>
        <taxon>Spermatophyta</taxon>
        <taxon>Magnoliopsida</taxon>
        <taxon>eudicotyledons</taxon>
        <taxon>Gunneridae</taxon>
        <taxon>Pentapetalae</taxon>
        <taxon>rosids</taxon>
        <taxon>fabids</taxon>
        <taxon>Rosales</taxon>
        <taxon>Moraceae</taxon>
        <taxon>Ficeae</taxon>
        <taxon>Ficus</taxon>
    </lineage>
</organism>
<protein>
    <submittedName>
        <fullName evidence="2">Uncharacterized protein</fullName>
    </submittedName>
</protein>
<dbReference type="Proteomes" id="UP001187192">
    <property type="component" value="Unassembled WGS sequence"/>
</dbReference>
<proteinExistence type="predicted"/>
<evidence type="ECO:0000256" key="1">
    <source>
        <dbReference type="SAM" id="MobiDB-lite"/>
    </source>
</evidence>
<gene>
    <name evidence="2" type="ORF">TIFTF001_003015</name>
</gene>
<dbReference type="EMBL" id="BTGU01000003">
    <property type="protein sequence ID" value="GMN30887.1"/>
    <property type="molecule type" value="Genomic_DNA"/>
</dbReference>
<evidence type="ECO:0000313" key="2">
    <source>
        <dbReference type="EMBL" id="GMN30887.1"/>
    </source>
</evidence>
<name>A0AA87ZB07_FICCA</name>
<reference evidence="2" key="1">
    <citation type="submission" date="2023-07" db="EMBL/GenBank/DDBJ databases">
        <title>draft genome sequence of fig (Ficus carica).</title>
        <authorList>
            <person name="Takahashi T."/>
            <person name="Nishimura K."/>
        </authorList>
    </citation>
    <scope>NUCLEOTIDE SEQUENCE</scope>
</reference>
<feature type="compositionally biased region" description="Gly residues" evidence="1">
    <location>
        <begin position="98"/>
        <end position="113"/>
    </location>
</feature>